<dbReference type="CDD" id="cd07474">
    <property type="entry name" value="Peptidases_S8_subtilisin_Vpr-like"/>
    <property type="match status" value="1"/>
</dbReference>
<keyword evidence="4 8" id="KW-0645">Protease</keyword>
<dbReference type="InterPro" id="IPR050131">
    <property type="entry name" value="Peptidase_S8_subtilisin-like"/>
</dbReference>
<dbReference type="PANTHER" id="PTHR43806">
    <property type="entry name" value="PEPTIDASE S8"/>
    <property type="match status" value="1"/>
</dbReference>
<dbReference type="InterPro" id="IPR023828">
    <property type="entry name" value="Peptidase_S8_Ser-AS"/>
</dbReference>
<feature type="region of interest" description="Disordered" evidence="10">
    <location>
        <begin position="214"/>
        <end position="252"/>
    </location>
</feature>
<dbReference type="CDD" id="cd02133">
    <property type="entry name" value="PA_C5a_like"/>
    <property type="match status" value="1"/>
</dbReference>
<dbReference type="InterPro" id="IPR036852">
    <property type="entry name" value="Peptidase_S8/S53_dom_sf"/>
</dbReference>
<evidence type="ECO:0000256" key="8">
    <source>
        <dbReference type="PROSITE-ProRule" id="PRU01240"/>
    </source>
</evidence>
<keyword evidence="11" id="KW-0812">Transmembrane</keyword>
<evidence type="ECO:0000313" key="15">
    <source>
        <dbReference type="Proteomes" id="UP000743899"/>
    </source>
</evidence>
<comment type="similarity">
    <text evidence="1 8 9">Belongs to the peptidase S8 family.</text>
</comment>
<evidence type="ECO:0000259" key="12">
    <source>
        <dbReference type="Pfam" id="PF00082"/>
    </source>
</evidence>
<feature type="active site" description="Charge relay system" evidence="8">
    <location>
        <position position="651"/>
    </location>
</feature>
<evidence type="ECO:0000256" key="11">
    <source>
        <dbReference type="SAM" id="Phobius"/>
    </source>
</evidence>
<keyword evidence="3" id="KW-0964">Secreted</keyword>
<feature type="domain" description="Peptidase S8/S53" evidence="12">
    <location>
        <begin position="313"/>
        <end position="703"/>
    </location>
</feature>
<proteinExistence type="inferred from homology"/>
<comment type="caution">
    <text evidence="14">The sequence shown here is derived from an EMBL/GenBank/DDBJ whole genome shotgun (WGS) entry which is preliminary data.</text>
</comment>
<organism evidence="14 15">
    <name type="scientific">Pallidibacillus pasinlerensis</name>
    <dbReference type="NCBI Taxonomy" id="2703818"/>
    <lineage>
        <taxon>Bacteria</taxon>
        <taxon>Bacillati</taxon>
        <taxon>Bacillota</taxon>
        <taxon>Bacilli</taxon>
        <taxon>Bacillales</taxon>
        <taxon>Bacillaceae</taxon>
        <taxon>Pallidibacillus</taxon>
    </lineage>
</organism>
<sequence>MKGKFQININLKTHKSVKYFYFFVIGILFMFSNISQSNARLNGFGQLTSGATGVTANTVDLTQISNDEVKTISIEIPPISKNNSSTETKPYDFPPLPKETEQEVAILISQEPITKELIQKLKASFPEIQLRHKFEHVFHGISIKGPVEKLEEVEKYVTGLSNERLIENNESLDDLNRTTQLDLSIKRLIESENQHNIKENQQINPPIKRLIETENDRDSKQENRKGAQASLSIKRSIEQKSQHEADQSNQSAQNNLTEGTAQNNTFQLFPSYTYELKTNPSVQKQLISKNSINYIGTDAVRHIKDKNGNRLTGKGIKVGIIDTGIDYTHIDLRKSYVKGFDFIDNDLDPMETENLGPLSTFHGTHVAGVIAANGKMTGIAPDAEIYAYRALGPGGFGTTEMIIAAIEQAIKDQVDILNLSLGVSINGPDLPTSIALDKAVEKGIIAVTSNGNSGPEIWTVGSPGTSERAISVGASTPEIEIPYLEYAGQQFRLTPMIGSAPWNLNRSYKIVDGSLGKREDLANIPLDGKIVLIKRGEITFTEKVLNAKEQGAKAVLIYNNEEGEFFAQLETEVDIPAALLTKEEGEKLLQLSQQNQTFAKIIRKTEEDLLADFSSRGPVTYTWDIKPDLVAPGVEIESTVPGGYLTLQGTSMSAPHVAGAAALLKQVYPDFTPAQIKALLMNTSKLLQNEQAQTYQPYEQGAGRIDLVKALQSNSIVHPASLRLGKITGTKLVEKTKYVTVENISDEPVHYTFSTPPRSDEINWDLPLPFTLEPKQKMKVKIGMEVKDQHKQNDIYNGYLTMHANTQMIHIPYLYVVNEPDYPRIMAFSMETTNQKDEYEYEVYLPGGADEFGIALFDPDTFQFVEYLDWGRKIKRGTVTKKGKIKENIKPGIYIAVAFAKKEGREDYLDQLVEIGSLF</sequence>
<keyword evidence="7 8" id="KW-0720">Serine protease</keyword>
<feature type="active site" description="Charge relay system" evidence="8">
    <location>
        <position position="322"/>
    </location>
</feature>
<feature type="transmembrane region" description="Helical" evidence="11">
    <location>
        <begin position="20"/>
        <end position="39"/>
    </location>
</feature>
<evidence type="ECO:0000259" key="13">
    <source>
        <dbReference type="Pfam" id="PF02225"/>
    </source>
</evidence>
<accession>A0ABW9ZYQ2</accession>
<feature type="compositionally biased region" description="Basic and acidic residues" evidence="10">
    <location>
        <begin position="235"/>
        <end position="246"/>
    </location>
</feature>
<evidence type="ECO:0000256" key="3">
    <source>
        <dbReference type="ARBA" id="ARBA00022525"/>
    </source>
</evidence>
<feature type="compositionally biased region" description="Basic and acidic residues" evidence="10">
    <location>
        <begin position="214"/>
        <end position="225"/>
    </location>
</feature>
<evidence type="ECO:0000256" key="9">
    <source>
        <dbReference type="RuleBase" id="RU003355"/>
    </source>
</evidence>
<name>A0ABW9ZYQ2_9BACI</name>
<dbReference type="InterPro" id="IPR003137">
    <property type="entry name" value="PA_domain"/>
</dbReference>
<keyword evidence="11" id="KW-0472">Membrane</keyword>
<feature type="domain" description="PA" evidence="13">
    <location>
        <begin position="523"/>
        <end position="588"/>
    </location>
</feature>
<evidence type="ECO:0000256" key="6">
    <source>
        <dbReference type="ARBA" id="ARBA00022801"/>
    </source>
</evidence>
<dbReference type="SUPFAM" id="SSF52025">
    <property type="entry name" value="PA domain"/>
    <property type="match status" value="1"/>
</dbReference>
<dbReference type="InterPro" id="IPR023827">
    <property type="entry name" value="Peptidase_S8_Asp-AS"/>
</dbReference>
<evidence type="ECO:0000256" key="10">
    <source>
        <dbReference type="SAM" id="MobiDB-lite"/>
    </source>
</evidence>
<evidence type="ECO:0000313" key="14">
    <source>
        <dbReference type="EMBL" id="NCU16295.1"/>
    </source>
</evidence>
<dbReference type="InterPro" id="IPR015500">
    <property type="entry name" value="Peptidase_S8_subtilisin-rel"/>
</dbReference>
<evidence type="ECO:0000256" key="4">
    <source>
        <dbReference type="ARBA" id="ARBA00022670"/>
    </source>
</evidence>
<keyword evidence="5" id="KW-0732">Signal</keyword>
<evidence type="ECO:0000256" key="5">
    <source>
        <dbReference type="ARBA" id="ARBA00022729"/>
    </source>
</evidence>
<dbReference type="Gene3D" id="3.40.50.200">
    <property type="entry name" value="Peptidase S8/S53 domain"/>
    <property type="match status" value="1"/>
</dbReference>
<dbReference type="PROSITE" id="PS00137">
    <property type="entry name" value="SUBTILASE_HIS"/>
    <property type="match status" value="1"/>
</dbReference>
<dbReference type="InterPro" id="IPR034213">
    <property type="entry name" value="S8_Vpr-like"/>
</dbReference>
<dbReference type="Pfam" id="PF00082">
    <property type="entry name" value="Peptidase_S8"/>
    <property type="match status" value="1"/>
</dbReference>
<dbReference type="Gene3D" id="3.50.30.30">
    <property type="match status" value="1"/>
</dbReference>
<protein>
    <submittedName>
        <fullName evidence="14">S8 family serine peptidase</fullName>
    </submittedName>
</protein>
<keyword evidence="2" id="KW-0134">Cell wall</keyword>
<evidence type="ECO:0000256" key="1">
    <source>
        <dbReference type="ARBA" id="ARBA00011073"/>
    </source>
</evidence>
<evidence type="ECO:0000256" key="7">
    <source>
        <dbReference type="ARBA" id="ARBA00022825"/>
    </source>
</evidence>
<dbReference type="SUPFAM" id="SSF52743">
    <property type="entry name" value="Subtilisin-like"/>
    <property type="match status" value="1"/>
</dbReference>
<dbReference type="PROSITE" id="PS51892">
    <property type="entry name" value="SUBTILASE"/>
    <property type="match status" value="1"/>
</dbReference>
<dbReference type="PROSITE" id="PS00136">
    <property type="entry name" value="SUBTILASE_ASP"/>
    <property type="match status" value="1"/>
</dbReference>
<reference evidence="14 15" key="1">
    <citation type="submission" date="2020-01" db="EMBL/GenBank/DDBJ databases">
        <title>A novel Bacillus sp. from Pasinler.</title>
        <authorList>
            <person name="Adiguzel A."/>
            <person name="Ay H."/>
            <person name="Baltaci M.O."/>
        </authorList>
    </citation>
    <scope>NUCLEOTIDE SEQUENCE [LARGE SCALE GENOMIC DNA]</scope>
    <source>
        <strain evidence="14 15">P1</strain>
    </source>
</reference>
<dbReference type="InterPro" id="IPR046450">
    <property type="entry name" value="PA_dom_sf"/>
</dbReference>
<dbReference type="PRINTS" id="PR00723">
    <property type="entry name" value="SUBTILISIN"/>
</dbReference>
<keyword evidence="11" id="KW-1133">Transmembrane helix</keyword>
<evidence type="ECO:0000256" key="2">
    <source>
        <dbReference type="ARBA" id="ARBA00022512"/>
    </source>
</evidence>
<gene>
    <name evidence="14" type="ORF">GW534_00700</name>
</gene>
<dbReference type="Proteomes" id="UP000743899">
    <property type="component" value="Unassembled WGS sequence"/>
</dbReference>
<feature type="active site" description="Charge relay system" evidence="8">
    <location>
        <position position="362"/>
    </location>
</feature>
<dbReference type="EMBL" id="JAACYS010000002">
    <property type="protein sequence ID" value="NCU16295.1"/>
    <property type="molecule type" value="Genomic_DNA"/>
</dbReference>
<dbReference type="InterPro" id="IPR000209">
    <property type="entry name" value="Peptidase_S8/S53_dom"/>
</dbReference>
<dbReference type="InterPro" id="IPR022398">
    <property type="entry name" value="Peptidase_S8_His-AS"/>
</dbReference>
<dbReference type="PROSITE" id="PS00138">
    <property type="entry name" value="SUBTILASE_SER"/>
    <property type="match status" value="1"/>
</dbReference>
<dbReference type="RefSeq" id="WP_161919133.1">
    <property type="nucleotide sequence ID" value="NZ_JAACYS010000002.1"/>
</dbReference>
<dbReference type="Pfam" id="PF02225">
    <property type="entry name" value="PA"/>
    <property type="match status" value="1"/>
</dbReference>
<keyword evidence="6 8" id="KW-0378">Hydrolase</keyword>
<keyword evidence="15" id="KW-1185">Reference proteome</keyword>
<dbReference type="PANTHER" id="PTHR43806:SF65">
    <property type="entry name" value="SERINE PROTEASE APRX"/>
    <property type="match status" value="1"/>
</dbReference>